<name>A0AB33K0L3_9ACTN</name>
<dbReference type="AlphaFoldDB" id="A0AB33K0L3"/>
<accession>A0AB33K0L3</accession>
<evidence type="ECO:0000313" key="1">
    <source>
        <dbReference type="EMBL" id="BFP47064.1"/>
    </source>
</evidence>
<organism evidence="1">
    <name type="scientific">Kitasatospora sp. CMC57</name>
    <dbReference type="NCBI Taxonomy" id="3231513"/>
    <lineage>
        <taxon>Bacteria</taxon>
        <taxon>Bacillati</taxon>
        <taxon>Actinomycetota</taxon>
        <taxon>Actinomycetes</taxon>
        <taxon>Kitasatosporales</taxon>
        <taxon>Streptomycetaceae</taxon>
        <taxon>Kitasatospora</taxon>
    </lineage>
</organism>
<gene>
    <name evidence="1" type="ORF">KCMC57_34320</name>
</gene>
<sequence length="65" mass="6816">MPNAGPTALSSSSAALGSRFVMPATASGCHLEGPVAGHRERHAFTLGISAEEYRTAVTTLERMTR</sequence>
<dbReference type="EMBL" id="AP035881">
    <property type="protein sequence ID" value="BFP47064.1"/>
    <property type="molecule type" value="Genomic_DNA"/>
</dbReference>
<reference evidence="1" key="1">
    <citation type="submission" date="2024-07" db="EMBL/GenBank/DDBJ databases">
        <title>Complete genome sequences of cellulolytic bacteria, Kitasatospora sp. CMC57 and Streptomyces sp. CMC78, isolated from Japanese agricultural soil.</title>
        <authorList>
            <person name="Hashimoto T."/>
            <person name="Ito M."/>
            <person name="Iwamoto M."/>
            <person name="Fukahori D."/>
            <person name="Shoda T."/>
            <person name="Sakoda M."/>
            <person name="Morohoshi T."/>
            <person name="Mitsuboshi M."/>
            <person name="Nishizawa T."/>
        </authorList>
    </citation>
    <scope>NUCLEOTIDE SEQUENCE</scope>
    <source>
        <strain evidence="1">CMC57</strain>
    </source>
</reference>
<protein>
    <submittedName>
        <fullName evidence="1">Uncharacterized protein</fullName>
    </submittedName>
</protein>
<proteinExistence type="predicted"/>